<feature type="domain" description="Histidine-specific methyltransferase SAM-dependent" evidence="10">
    <location>
        <begin position="41"/>
        <end position="346"/>
    </location>
</feature>
<keyword evidence="12" id="KW-1185">Reference proteome</keyword>
<dbReference type="GO" id="GO:0008168">
    <property type="term" value="F:methyltransferase activity"/>
    <property type="evidence" value="ECO:0007669"/>
    <property type="project" value="UniProtKB-KW"/>
</dbReference>
<comment type="catalytic activity">
    <reaction evidence="9">
        <text>4-(3-methylbut-2-enyl)-L-tryptophan + S-adenosyl-L-methionine = 4-(3-methylbut-2-enyl)-L-abrine + S-adenosyl-L-homocysteine + H(+)</text>
        <dbReference type="Rhea" id="RHEA:34435"/>
        <dbReference type="ChEBI" id="CHEBI:15378"/>
        <dbReference type="ChEBI" id="CHEBI:57856"/>
        <dbReference type="ChEBI" id="CHEBI:58209"/>
        <dbReference type="ChEBI" id="CHEBI:59789"/>
        <dbReference type="ChEBI" id="CHEBI:67248"/>
        <dbReference type="EC" id="2.1.1.261"/>
    </reaction>
</comment>
<protein>
    <recommendedName>
        <fullName evidence="8">4-dimethylallyltryptophan N-methyltransferase</fullName>
        <ecNumber evidence="8">2.1.1.261</ecNumber>
    </recommendedName>
</protein>
<evidence type="ECO:0000256" key="1">
    <source>
        <dbReference type="ARBA" id="ARBA00005107"/>
    </source>
</evidence>
<keyword evidence="4" id="KW-0017">Alkaloid metabolism</keyword>
<dbReference type="AlphaFoldDB" id="A0A9P5GWA1"/>
<comment type="similarity">
    <text evidence="2">Belongs to the methyltransferase superfamily.</text>
</comment>
<dbReference type="GO" id="GO:0032259">
    <property type="term" value="P:methylation"/>
    <property type="evidence" value="ECO:0007669"/>
    <property type="project" value="UniProtKB-KW"/>
</dbReference>
<keyword evidence="7" id="KW-0949">S-adenosyl-L-methionine</keyword>
<dbReference type="PANTHER" id="PTHR43397">
    <property type="entry name" value="ERGOTHIONEINE BIOSYNTHESIS PROTEIN 1"/>
    <property type="match status" value="1"/>
</dbReference>
<keyword evidence="6" id="KW-0808">Transferase</keyword>
<evidence type="ECO:0000256" key="3">
    <source>
        <dbReference type="ARBA" id="ARBA00011738"/>
    </source>
</evidence>
<evidence type="ECO:0000259" key="10">
    <source>
        <dbReference type="Pfam" id="PF10017"/>
    </source>
</evidence>
<proteinExistence type="inferred from homology"/>
<dbReference type="NCBIfam" id="TIGR03439">
    <property type="entry name" value="methyl_EasF"/>
    <property type="match status" value="1"/>
</dbReference>
<dbReference type="GO" id="GO:0009820">
    <property type="term" value="P:alkaloid metabolic process"/>
    <property type="evidence" value="ECO:0007669"/>
    <property type="project" value="UniProtKB-KW"/>
</dbReference>
<keyword evidence="5" id="KW-0489">Methyltransferase</keyword>
<evidence type="ECO:0000256" key="7">
    <source>
        <dbReference type="ARBA" id="ARBA00022691"/>
    </source>
</evidence>
<dbReference type="Pfam" id="PF10017">
    <property type="entry name" value="Methyltransf_33"/>
    <property type="match status" value="1"/>
</dbReference>
<reference evidence="11" key="1">
    <citation type="submission" date="2020-03" db="EMBL/GenBank/DDBJ databases">
        <title>Draft Genome Sequence of Cylindrodendrum hubeiense.</title>
        <authorList>
            <person name="Buettner E."/>
            <person name="Kellner H."/>
        </authorList>
    </citation>
    <scope>NUCLEOTIDE SEQUENCE</scope>
    <source>
        <strain evidence="11">IHI 201604</strain>
    </source>
</reference>
<dbReference type="PIRSF" id="PIRSF018005">
    <property type="entry name" value="UCP018005"/>
    <property type="match status" value="1"/>
</dbReference>
<comment type="caution">
    <text evidence="11">The sequence shown here is derived from an EMBL/GenBank/DDBJ whole genome shotgun (WGS) entry which is preliminary data.</text>
</comment>
<dbReference type="InterPro" id="IPR051128">
    <property type="entry name" value="EgtD_Methyltrsf_superfamily"/>
</dbReference>
<evidence type="ECO:0000256" key="9">
    <source>
        <dbReference type="ARBA" id="ARBA00049425"/>
    </source>
</evidence>
<gene>
    <name evidence="11" type="ORF">G7Z17_g13525</name>
</gene>
<dbReference type="InterPro" id="IPR029063">
    <property type="entry name" value="SAM-dependent_MTases_sf"/>
</dbReference>
<organism evidence="11 12">
    <name type="scientific">Cylindrodendrum hubeiense</name>
    <dbReference type="NCBI Taxonomy" id="595255"/>
    <lineage>
        <taxon>Eukaryota</taxon>
        <taxon>Fungi</taxon>
        <taxon>Dikarya</taxon>
        <taxon>Ascomycota</taxon>
        <taxon>Pezizomycotina</taxon>
        <taxon>Sordariomycetes</taxon>
        <taxon>Hypocreomycetidae</taxon>
        <taxon>Hypocreales</taxon>
        <taxon>Nectriaceae</taxon>
        <taxon>Cylindrodendrum</taxon>
    </lineage>
</organism>
<evidence type="ECO:0000256" key="5">
    <source>
        <dbReference type="ARBA" id="ARBA00022603"/>
    </source>
</evidence>
<dbReference type="EC" id="2.1.1.261" evidence="8"/>
<dbReference type="PANTHER" id="PTHR43397:SF1">
    <property type="entry name" value="ERGOTHIONEINE BIOSYNTHESIS PROTEIN 1"/>
    <property type="match status" value="1"/>
</dbReference>
<dbReference type="InterPro" id="IPR019257">
    <property type="entry name" value="MeTrfase_dom"/>
</dbReference>
<dbReference type="InterPro" id="IPR017804">
    <property type="entry name" value="MeTrfase_EgtD-like"/>
</dbReference>
<name>A0A9P5GWA1_9HYPO</name>
<evidence type="ECO:0000313" key="12">
    <source>
        <dbReference type="Proteomes" id="UP000722485"/>
    </source>
</evidence>
<comment type="pathway">
    <text evidence="1">Alkaloid biosynthesis; ergot alkaloid biosynthesis.</text>
</comment>
<comment type="subunit">
    <text evidence="3">Homodimer.</text>
</comment>
<evidence type="ECO:0000256" key="8">
    <source>
        <dbReference type="ARBA" id="ARBA00039094"/>
    </source>
</evidence>
<evidence type="ECO:0000256" key="2">
    <source>
        <dbReference type="ARBA" id="ARBA00008361"/>
    </source>
</evidence>
<dbReference type="InterPro" id="IPR017805">
    <property type="entry name" value="SAM_MeTrfase_EasF-type_put"/>
</dbReference>
<dbReference type="Gene3D" id="3.40.50.150">
    <property type="entry name" value="Vaccinia Virus protein VP39"/>
    <property type="match status" value="1"/>
</dbReference>
<evidence type="ECO:0000256" key="6">
    <source>
        <dbReference type="ARBA" id="ARBA00022679"/>
    </source>
</evidence>
<dbReference type="EMBL" id="JAANBB010000833">
    <property type="protein sequence ID" value="KAF7533351.1"/>
    <property type="molecule type" value="Genomic_DNA"/>
</dbReference>
<evidence type="ECO:0000313" key="11">
    <source>
        <dbReference type="EMBL" id="KAF7533351.1"/>
    </source>
</evidence>
<sequence>MDVKEGVPRHGEVVDIGGSQMFGDVSERLMEALKAPYSANSKPVLPDELLYDDVGLPIWNEIIFTPEFYQTHDEMVLFDKHGADIAARVQHGITVVDLGAGDTRKVGHLLAAFDKAKVNTKYLALDISKSSLHQNIGYLVKAHSSPESTVTCAGIWGSFHDGMKYLDGIASPRLFLSLGSVLCNDPWPEALSHLKFWANSLRIDDFLLIGMDGHLLPTDGQVLPDNRDKIWAAYHSCDDLYRSFFLNGFANVNRLAGEEWFKEEDWEFLAELEEKPTTRHRFYFRAKREIRLEKIGRVIEKDEEFDWFDSHKYGEDSVRLMCYKAGLSVIDVWQAPNSEFRQYLVRRKGDKDQRDDADSAVSGVN</sequence>
<evidence type="ECO:0000256" key="4">
    <source>
        <dbReference type="ARBA" id="ARBA00022589"/>
    </source>
</evidence>
<dbReference type="OrthoDB" id="659at2759"/>
<dbReference type="Proteomes" id="UP000722485">
    <property type="component" value="Unassembled WGS sequence"/>
</dbReference>
<accession>A0A9P5GWA1</accession>